<accession>A0A7X3SKL7</accession>
<evidence type="ECO:0000313" key="3">
    <source>
        <dbReference type="EMBL" id="MXP77649.1"/>
    </source>
</evidence>
<organism evidence="3 4">
    <name type="scientific">Sporofaciens musculi</name>
    <dbReference type="NCBI Taxonomy" id="2681861"/>
    <lineage>
        <taxon>Bacteria</taxon>
        <taxon>Bacillati</taxon>
        <taxon>Bacillota</taxon>
        <taxon>Clostridia</taxon>
        <taxon>Lachnospirales</taxon>
        <taxon>Lachnospiraceae</taxon>
        <taxon>Sporofaciens</taxon>
    </lineage>
</organism>
<dbReference type="InterPro" id="IPR041698">
    <property type="entry name" value="Methyltransf_25"/>
</dbReference>
<dbReference type="Pfam" id="PF13649">
    <property type="entry name" value="Methyltransf_25"/>
    <property type="match status" value="1"/>
</dbReference>
<keyword evidence="3" id="KW-0489">Methyltransferase</keyword>
<dbReference type="InterPro" id="IPR014710">
    <property type="entry name" value="RmlC-like_jellyroll"/>
</dbReference>
<evidence type="ECO:0000259" key="2">
    <source>
        <dbReference type="Pfam" id="PF13649"/>
    </source>
</evidence>
<dbReference type="Gene3D" id="2.60.120.10">
    <property type="entry name" value="Jelly Rolls"/>
    <property type="match status" value="1"/>
</dbReference>
<dbReference type="SUPFAM" id="SSF53335">
    <property type="entry name" value="S-adenosyl-L-methionine-dependent methyltransferases"/>
    <property type="match status" value="1"/>
</dbReference>
<reference evidence="3 4" key="1">
    <citation type="submission" date="2019-12" db="EMBL/GenBank/DDBJ databases">
        <title>Sporaefaciens musculi gen. nov., sp. nov., a novel bacterium isolated from the caecum of an obese mouse.</title>
        <authorList>
            <person name="Rasmussen T.S."/>
            <person name="Streidl T."/>
            <person name="Hitch T.C.A."/>
            <person name="Wortmann E."/>
            <person name="Deptula P."/>
            <person name="Hansen M."/>
            <person name="Nielsen D.S."/>
            <person name="Clavel T."/>
            <person name="Vogensen F.K."/>
        </authorList>
    </citation>
    <scope>NUCLEOTIDE SEQUENCE [LARGE SCALE GENOMIC DNA]</scope>
    <source>
        <strain evidence="3 4">WCA-9-b2</strain>
    </source>
</reference>
<feature type="domain" description="Methyltransferase" evidence="2">
    <location>
        <begin position="213"/>
        <end position="304"/>
    </location>
</feature>
<dbReference type="SUPFAM" id="SSF51182">
    <property type="entry name" value="RmlC-like cupins"/>
    <property type="match status" value="1"/>
</dbReference>
<proteinExistence type="predicted"/>
<name>A0A7X3SKL7_9FIRM</name>
<dbReference type="GO" id="GO:0032259">
    <property type="term" value="P:methylation"/>
    <property type="evidence" value="ECO:0007669"/>
    <property type="project" value="UniProtKB-KW"/>
</dbReference>
<dbReference type="GO" id="GO:0008168">
    <property type="term" value="F:methyltransferase activity"/>
    <property type="evidence" value="ECO:0007669"/>
    <property type="project" value="UniProtKB-KW"/>
</dbReference>
<evidence type="ECO:0000313" key="4">
    <source>
        <dbReference type="Proteomes" id="UP000460412"/>
    </source>
</evidence>
<dbReference type="Gene3D" id="3.40.50.150">
    <property type="entry name" value="Vaccinia Virus protein VP39"/>
    <property type="match status" value="1"/>
</dbReference>
<gene>
    <name evidence="3" type="ORF">GN277_20530</name>
</gene>
<dbReference type="Proteomes" id="UP000460412">
    <property type="component" value="Unassembled WGS sequence"/>
</dbReference>
<evidence type="ECO:0000256" key="1">
    <source>
        <dbReference type="ARBA" id="ARBA00022679"/>
    </source>
</evidence>
<dbReference type="InterPro" id="IPR029063">
    <property type="entry name" value="SAM-dependent_MTases_sf"/>
</dbReference>
<keyword evidence="4" id="KW-1185">Reference proteome</keyword>
<keyword evidence="1 3" id="KW-0808">Transferase</keyword>
<dbReference type="EMBL" id="WUQX01000001">
    <property type="protein sequence ID" value="MXP77649.1"/>
    <property type="molecule type" value="Genomic_DNA"/>
</dbReference>
<comment type="caution">
    <text evidence="3">The sequence shown here is derived from an EMBL/GenBank/DDBJ whole genome shotgun (WGS) entry which is preliminary data.</text>
</comment>
<dbReference type="AlphaFoldDB" id="A0A7X3SKL7"/>
<sequence>MYSKKIGDMTRGWFVGNFEPTAYETNDVEAAVRVLEKGYCEQRHLHRVAAKVIVVLSGRLRMFEKEWVEEDIIVMEPGDISSIEALETSRIVMMTLPGIKNDKVYVDLQDVTEGGQNLQRIYDAESVRKILNIMGRLLEFSYLGTKDGDGIEKTEQDYIQMQKQAYENPEVSPEDIVGQYEWHEEYPYETFLLYKNGDIRKPIFENTKDKAALDFACGPGRMVKRMMKVFQKVDGCDISSRLIQEAKERVPEADFYVTNGNDLGDVPLNHYDYIYCTISMQHIASYQIRQCILKNMNQALKKGGKIVLQMAYNPAFPYVKEREQYLINDKQVRIYEKDDMADYFGNDFDAKKTNGLYDVGIGENDLPKIKEDFSRNFSNVTVWFSNVRNYYNNLNGRKHSEYWATDWVYIYAEKSESISFN</sequence>
<protein>
    <submittedName>
        <fullName evidence="3">Methyltransferase domain-containing protein</fullName>
    </submittedName>
</protein>
<dbReference type="RefSeq" id="WP_159753128.1">
    <property type="nucleotide sequence ID" value="NZ_WUQX01000001.1"/>
</dbReference>
<dbReference type="PANTHER" id="PTHR43861">
    <property type="entry name" value="TRANS-ACONITATE 2-METHYLTRANSFERASE-RELATED"/>
    <property type="match status" value="1"/>
</dbReference>
<dbReference type="InterPro" id="IPR011051">
    <property type="entry name" value="RmlC_Cupin_sf"/>
</dbReference>
<dbReference type="CDD" id="cd02440">
    <property type="entry name" value="AdoMet_MTases"/>
    <property type="match status" value="1"/>
</dbReference>